<reference evidence="1" key="1">
    <citation type="submission" date="2016-04" db="EMBL/GenBank/DDBJ databases">
        <authorList>
            <person name="Tabuchi Yagui T.R."/>
        </authorList>
    </citation>
    <scope>NUCLEOTIDE SEQUENCE [LARGE SCALE GENOMIC DNA]</scope>
    <source>
        <strain evidence="1">NIES-26</strain>
    </source>
</reference>
<name>A0A367RZZ2_9NOSO</name>
<protein>
    <submittedName>
        <fullName evidence="1">Uncharacterized protein</fullName>
    </submittedName>
</protein>
<evidence type="ECO:0000313" key="2">
    <source>
        <dbReference type="Proteomes" id="UP000252107"/>
    </source>
</evidence>
<sequence length="109" mass="12498">MTWKDSYYGWLIELIPSSEGYVFKCWMPDEQIGISNYHVYPRVCQAIRAARKRAKLESASLALMGFLNESYNNCRLSSQEHIALMISISDYTASVGKPKIRRSLDLADE</sequence>
<comment type="caution">
    <text evidence="1">The sequence shown here is derived from an EMBL/GenBank/DDBJ whole genome shotgun (WGS) entry which is preliminary data.</text>
</comment>
<organism evidence="1 2">
    <name type="scientific">Nostoc minutum NIES-26</name>
    <dbReference type="NCBI Taxonomy" id="1844469"/>
    <lineage>
        <taxon>Bacteria</taxon>
        <taxon>Bacillati</taxon>
        <taxon>Cyanobacteriota</taxon>
        <taxon>Cyanophyceae</taxon>
        <taxon>Nostocales</taxon>
        <taxon>Nostocaceae</taxon>
        <taxon>Nostoc</taxon>
    </lineage>
</organism>
<evidence type="ECO:0000313" key="1">
    <source>
        <dbReference type="EMBL" id="RCJ42128.1"/>
    </source>
</evidence>
<gene>
    <name evidence="1" type="ORF">A6770_07870</name>
</gene>
<dbReference type="AlphaFoldDB" id="A0A367RZZ2"/>
<proteinExistence type="predicted"/>
<dbReference type="Proteomes" id="UP000252107">
    <property type="component" value="Unassembled WGS sequence"/>
</dbReference>
<dbReference type="EMBL" id="LXQD01000012">
    <property type="protein sequence ID" value="RCJ42128.1"/>
    <property type="molecule type" value="Genomic_DNA"/>
</dbReference>
<accession>A0A367RZZ2</accession>
<keyword evidence="2" id="KW-1185">Reference proteome</keyword>